<comment type="caution">
    <text evidence="7">Lacks conserved residue(s) required for the propagation of feature annotation.</text>
</comment>
<evidence type="ECO:0000256" key="6">
    <source>
        <dbReference type="ARBA" id="ARBA00023134"/>
    </source>
</evidence>
<proteinExistence type="inferred from homology"/>
<dbReference type="Pfam" id="PF00009">
    <property type="entry name" value="GTP_EFTU"/>
    <property type="match status" value="1"/>
</dbReference>
<dbReference type="InterPro" id="IPR027417">
    <property type="entry name" value="P-loop_NTPase"/>
</dbReference>
<dbReference type="InterPro" id="IPR053905">
    <property type="entry name" value="EF-G-like_DII"/>
</dbReference>
<dbReference type="Gene3D" id="2.40.30.10">
    <property type="entry name" value="Translation factors"/>
    <property type="match status" value="2"/>
</dbReference>
<dbReference type="NCBIfam" id="TIGR00231">
    <property type="entry name" value="small_GTP"/>
    <property type="match status" value="1"/>
</dbReference>
<dbReference type="NCBIfam" id="TIGR00487">
    <property type="entry name" value="IF-2"/>
    <property type="match status" value="1"/>
</dbReference>
<comment type="function">
    <text evidence="7 8">One of the essential components for the initiation of protein synthesis. Protects formylmethionyl-tRNA from spontaneous hydrolysis and promotes its binding to the 30S ribosomal subunits. Also involved in the hydrolysis of GTP during the formation of the 70S ribosomal complex.</text>
</comment>
<dbReference type="GO" id="GO:0003924">
    <property type="term" value="F:GTPase activity"/>
    <property type="evidence" value="ECO:0007669"/>
    <property type="project" value="UniProtKB-UniRule"/>
</dbReference>
<dbReference type="SUPFAM" id="SSF52540">
    <property type="entry name" value="P-loop containing nucleoside triphosphate hydrolases"/>
    <property type="match status" value="1"/>
</dbReference>
<dbReference type="PROSITE" id="PS51722">
    <property type="entry name" value="G_TR_2"/>
    <property type="match status" value="1"/>
</dbReference>
<dbReference type="Gene3D" id="3.40.50.300">
    <property type="entry name" value="P-loop containing nucleotide triphosphate hydrolases"/>
    <property type="match status" value="1"/>
</dbReference>
<dbReference type="Pfam" id="PF22042">
    <property type="entry name" value="EF-G_D2"/>
    <property type="match status" value="1"/>
</dbReference>
<sequence length="660" mass="72807">MNITELARILRISPQELRDLLPELGFAIGQKAIKVDNNTAKKIIKNWPAFRRQWEQRKAVERAKKQDEAILPKERKTIHIPSVITVRALAEVSQIPVNRLLTELIKNGVFASINEKIDFDTASIIGTDLNLDVQLIEEEEENGEVEEKKLQDILDLEKPEDMEVRSPVIVVMGHVDHGKTKLLDSIRLTDVVAGEAGGITQHIGAYQVTRKERRLTFIDTPGHEAFTAMRSRGAKVADVAILVVAADDGVKPQTVEAFRIIEAAKLPFLVAINKIDKEDADVNRTLQDLATQLNITPEEWGGKTICAPISAKEGTGIEELLDMVLLTADTELGDTLRANPNAEAAGTVVESNVDKTAGPVATILIQNGTLSVGDQLCFEDVVYGKVKALKNHKGESIALAGPSVPVKILGLKISPSVGDILYVGEGKKVKMRKIKSADIKKEKIMSIAQQDNADENIPKVNVLIKSDFLGSAEAIEESLMKINTEIVKVKIIYKGLGNVTEGDIKRAQDSGAQIICFNTKMPAPVENVARTQNITVKSFTIIYDLIKYVKEEMQKMVPVEITRIDLGKLKVLAIFRTEKQHQIVGGKVISGSPENNATVNVWRGEEFITTGKISSLQSAKQEVKFVQEGEECGMKFEGRPLILEGDILEFYREDKKIVKI</sequence>
<comment type="similarity">
    <text evidence="1 7 8">Belongs to the TRAFAC class translation factor GTPase superfamily. Classic translation factor GTPase family. IF-2 subfamily.</text>
</comment>
<feature type="domain" description="Tr-type G" evidence="9">
    <location>
        <begin position="164"/>
        <end position="332"/>
    </location>
</feature>
<evidence type="ECO:0000259" key="9">
    <source>
        <dbReference type="PROSITE" id="PS51722"/>
    </source>
</evidence>
<dbReference type="InterPro" id="IPR006847">
    <property type="entry name" value="IF2_N"/>
</dbReference>
<dbReference type="GO" id="GO:0003743">
    <property type="term" value="F:translation initiation factor activity"/>
    <property type="evidence" value="ECO:0007669"/>
    <property type="project" value="UniProtKB-UniRule"/>
</dbReference>
<dbReference type="AlphaFoldDB" id="A0A2N2E1Z5"/>
<dbReference type="FunFam" id="3.40.50.300:FF:000019">
    <property type="entry name" value="Translation initiation factor IF-2"/>
    <property type="match status" value="1"/>
</dbReference>
<feature type="binding site" evidence="7">
    <location>
        <begin position="219"/>
        <end position="223"/>
    </location>
    <ligand>
        <name>GTP</name>
        <dbReference type="ChEBI" id="CHEBI:37565"/>
    </ligand>
</feature>
<dbReference type="InterPro" id="IPR036925">
    <property type="entry name" value="TIF_IF2_dom3_sf"/>
</dbReference>
<keyword evidence="7" id="KW-0963">Cytoplasm</keyword>
<dbReference type="InterPro" id="IPR023115">
    <property type="entry name" value="TIF_IF2_dom3"/>
</dbReference>
<reference evidence="10 11" key="1">
    <citation type="journal article" date="2017" name="ISME J.">
        <title>Potential for microbial H2 and metal transformations associated with novel bacteria and archaea in deep terrestrial subsurface sediments.</title>
        <authorList>
            <person name="Hernsdorf A.W."/>
            <person name="Amano Y."/>
            <person name="Miyakawa K."/>
            <person name="Ise K."/>
            <person name="Suzuki Y."/>
            <person name="Anantharaman K."/>
            <person name="Probst A."/>
            <person name="Burstein D."/>
            <person name="Thomas B.C."/>
            <person name="Banfield J.F."/>
        </authorList>
    </citation>
    <scope>NUCLEOTIDE SEQUENCE [LARGE SCALE GENOMIC DNA]</scope>
    <source>
        <strain evidence="10">HGW-Falkowbacteria-2</strain>
    </source>
</reference>
<dbReference type="SUPFAM" id="SSF52156">
    <property type="entry name" value="Initiation factor IF2/eIF5b, domain 3"/>
    <property type="match status" value="1"/>
</dbReference>
<feature type="binding site" evidence="7">
    <location>
        <begin position="173"/>
        <end position="180"/>
    </location>
    <ligand>
        <name>GTP</name>
        <dbReference type="ChEBI" id="CHEBI:37565"/>
    </ligand>
</feature>
<evidence type="ECO:0000256" key="8">
    <source>
        <dbReference type="RuleBase" id="RU000644"/>
    </source>
</evidence>
<dbReference type="InterPro" id="IPR005225">
    <property type="entry name" value="Small_GTP-bd"/>
</dbReference>
<dbReference type="InterPro" id="IPR000178">
    <property type="entry name" value="TF_IF2_bacterial-like"/>
</dbReference>
<evidence type="ECO:0000256" key="5">
    <source>
        <dbReference type="ARBA" id="ARBA00022917"/>
    </source>
</evidence>
<dbReference type="Gene3D" id="3.40.50.10050">
    <property type="entry name" value="Translation initiation factor IF- 2, domain 3"/>
    <property type="match status" value="1"/>
</dbReference>
<evidence type="ECO:0000313" key="11">
    <source>
        <dbReference type="Proteomes" id="UP000233325"/>
    </source>
</evidence>
<accession>A0A2N2E1Z5</accession>
<dbReference type="Pfam" id="PF04760">
    <property type="entry name" value="IF2_N"/>
    <property type="match status" value="1"/>
</dbReference>
<gene>
    <name evidence="7" type="primary">infB</name>
    <name evidence="10" type="ORF">CVU83_01250</name>
</gene>
<evidence type="ECO:0000313" key="10">
    <source>
        <dbReference type="EMBL" id="PKM88706.1"/>
    </source>
</evidence>
<protein>
    <recommendedName>
        <fullName evidence="2 7">Translation initiation factor IF-2</fullName>
    </recommendedName>
</protein>
<keyword evidence="4 7" id="KW-0547">Nucleotide-binding</keyword>
<comment type="subcellular location">
    <subcellularLocation>
        <location evidence="7">Cytoplasm</location>
    </subcellularLocation>
</comment>
<dbReference type="EMBL" id="PHAH01000012">
    <property type="protein sequence ID" value="PKM88706.1"/>
    <property type="molecule type" value="Genomic_DNA"/>
</dbReference>
<dbReference type="Proteomes" id="UP000233325">
    <property type="component" value="Unassembled WGS sequence"/>
</dbReference>
<feature type="binding site" evidence="7">
    <location>
        <begin position="273"/>
        <end position="276"/>
    </location>
    <ligand>
        <name>GTP</name>
        <dbReference type="ChEBI" id="CHEBI:37565"/>
    </ligand>
</feature>
<keyword evidence="3 7" id="KW-0396">Initiation factor</keyword>
<keyword evidence="6 7" id="KW-0342">GTP-binding</keyword>
<evidence type="ECO:0000256" key="4">
    <source>
        <dbReference type="ARBA" id="ARBA00022741"/>
    </source>
</evidence>
<dbReference type="GO" id="GO:0005525">
    <property type="term" value="F:GTP binding"/>
    <property type="evidence" value="ECO:0007669"/>
    <property type="project" value="UniProtKB-KW"/>
</dbReference>
<dbReference type="FunFam" id="3.40.50.10050:FF:000001">
    <property type="entry name" value="Translation initiation factor IF-2"/>
    <property type="match status" value="1"/>
</dbReference>
<name>A0A2N2E1Z5_9BACT</name>
<dbReference type="Pfam" id="PF11987">
    <property type="entry name" value="IF-2"/>
    <property type="match status" value="1"/>
</dbReference>
<dbReference type="SUPFAM" id="SSF50447">
    <property type="entry name" value="Translation proteins"/>
    <property type="match status" value="2"/>
</dbReference>
<evidence type="ECO:0000256" key="1">
    <source>
        <dbReference type="ARBA" id="ARBA00007733"/>
    </source>
</evidence>
<dbReference type="HAMAP" id="MF_00100_B">
    <property type="entry name" value="IF_2_B"/>
    <property type="match status" value="1"/>
</dbReference>
<dbReference type="InterPro" id="IPR009000">
    <property type="entry name" value="Transl_B-barrel_sf"/>
</dbReference>
<evidence type="ECO:0000256" key="2">
    <source>
        <dbReference type="ARBA" id="ARBA00020675"/>
    </source>
</evidence>
<dbReference type="PANTHER" id="PTHR43381">
    <property type="entry name" value="TRANSLATION INITIATION FACTOR IF-2-RELATED"/>
    <property type="match status" value="1"/>
</dbReference>
<dbReference type="GO" id="GO:0005737">
    <property type="term" value="C:cytoplasm"/>
    <property type="evidence" value="ECO:0007669"/>
    <property type="project" value="UniProtKB-SubCell"/>
</dbReference>
<comment type="caution">
    <text evidence="10">The sequence shown here is derived from an EMBL/GenBank/DDBJ whole genome shotgun (WGS) entry which is preliminary data.</text>
</comment>
<evidence type="ECO:0000256" key="7">
    <source>
        <dbReference type="HAMAP-Rule" id="MF_00100"/>
    </source>
</evidence>
<keyword evidence="5 7" id="KW-0648">Protein biosynthesis</keyword>
<dbReference type="InterPro" id="IPR000795">
    <property type="entry name" value="T_Tr_GTP-bd_dom"/>
</dbReference>
<dbReference type="PANTHER" id="PTHR43381:SF4">
    <property type="entry name" value="EUKARYOTIC TRANSLATION INITIATION FACTOR 5B"/>
    <property type="match status" value="1"/>
</dbReference>
<evidence type="ECO:0000256" key="3">
    <source>
        <dbReference type="ARBA" id="ARBA00022540"/>
    </source>
</evidence>
<dbReference type="CDD" id="cd01887">
    <property type="entry name" value="IF2_eIF5B"/>
    <property type="match status" value="1"/>
</dbReference>
<organism evidence="10 11">
    <name type="scientific">Candidatus Falkowbacteria bacterium HGW-Falkowbacteria-2</name>
    <dbReference type="NCBI Taxonomy" id="2013769"/>
    <lineage>
        <taxon>Bacteria</taxon>
        <taxon>Candidatus Falkowiibacteriota</taxon>
    </lineage>
</organism>
<dbReference type="InterPro" id="IPR015760">
    <property type="entry name" value="TIF_IF2"/>
</dbReference>